<feature type="region of interest" description="Disordered" evidence="2">
    <location>
        <begin position="1283"/>
        <end position="1319"/>
    </location>
</feature>
<dbReference type="RefSeq" id="XP_028880253.1">
    <property type="nucleotide sequence ID" value="XM_029028550.1"/>
</dbReference>
<feature type="compositionally biased region" description="Basic and acidic residues" evidence="2">
    <location>
        <begin position="1797"/>
        <end position="1812"/>
    </location>
</feature>
<dbReference type="GO" id="GO:0061775">
    <property type="term" value="F:cohesin loader activity"/>
    <property type="evidence" value="ECO:0007669"/>
    <property type="project" value="InterPro"/>
</dbReference>
<dbReference type="GO" id="GO:1990414">
    <property type="term" value="P:replication-born double-strand break repair via sister chromatid exchange"/>
    <property type="evidence" value="ECO:0007669"/>
    <property type="project" value="TreeGrafter"/>
</dbReference>
<evidence type="ECO:0000313" key="4">
    <source>
        <dbReference type="EMBL" id="ORC86187.1"/>
    </source>
</evidence>
<comment type="similarity">
    <text evidence="1">Belongs to the SCC2/Nipped-B family.</text>
</comment>
<evidence type="ECO:0000256" key="2">
    <source>
        <dbReference type="SAM" id="MobiDB-lite"/>
    </source>
</evidence>
<dbReference type="GeneID" id="39988330"/>
<keyword evidence="1" id="KW-0677">Repeat</keyword>
<comment type="caution">
    <text evidence="4">The sequence shown here is derived from an EMBL/GenBank/DDBJ whole genome shotgun (WGS) entry which is preliminary data.</text>
</comment>
<comment type="subcellular location">
    <subcellularLocation>
        <location evidence="1">Nucleus</location>
    </subcellularLocation>
</comment>
<dbReference type="STRING" id="67003.A0A1X0NNA8"/>
<sequence length="1812" mass="201438">MPSTNVAEVPVPPVVYGTVDPLLKLLTAFPVPQLLSTSAPLPETSLLSLSSSSSSPLRDSGVACGVNETSDDDIAQATLEAARTLMVSSSYMSLCRSTGDNRMGNSNHNMDKLSPLAQRIHKGLQEMEEEHLSGIGNMKTIDASSKDERWSHNKDYHMTLRPRNIPCNERKSDIKDDVKKKEKKENNLIHLPPVVIQKAELERAQQKTEMCCHLTISNIIEGGLKDANSLESLLGMLSSTAQPFKDISGDRLTLFISSLVVPLVADEMDISTAVMKQAVACCACISHPSFELSILPEDIIDNLITILAGVLRRVMKRLSGRLQNDLNNHNSNKNSSSNNNQTDLETLRAMLDSFTLSVTEMRLDVCVHGDLLRLEDLCFQCLFVINNGCGRQEATNYAAYVISHAVDLYRCIWNRLEIQRDTVWTSFFSRLPLGENLLLRLYMLPSGVRIMPLTAAVMAAAQSIPISSNVITKSMVDRFQQQCQIWSTMFFQHFLLEEREEKKERDLCSTIVLQFCEDLAYMVGLPEYPAADILLRCFLVSFMQFCFRSSNAENEPISLLQGLRAVFVDAVFRVSCVLFGVAQKKLQISNIPDDCVLSAAQLNQWRELTHSEEKKKKKNTSEEEEEEEKEESQISGEEMQRALLYMALSRSVNDSTIENAASFFHIRAAHIFTWALRNNNNLHLPDAALDSLVRTKHVVDGGLTLDWDTLHACSMQLCAASENSLLSPKAKERLPAWLLSVFQVRDDQYNAGIEAARKKALGHVAKLTALYPPLLEKIWPIARRCVREDNARVREGIIPLLLTLFTETCKNGAHAATVEETATDVISSLLHLLADRSVTVVTRAIAALDTLLTDAPFKSLLDSLTVGEQLLTFTESKLLLMMGPAKESRHQNDVIRLFLRRWVGQEPTDIAAHHTHTQVARELTRLILTHMSYPYEVTESLHLVALLSGMQRMVSERETAVKRTTRHSLVDSQELRGVLIGVAKVLWAEHQRLTPAPQAAAALAAIHALAIACSEWVIPLLEVLAEALVQPLPVGAAEREAAGITLLHVCRILRRVLMAPRPPPLSLDQLARALTALLSKYVGPHQQQILLSASGVLTAAITCGTDKLSNHVNTKYLTLCYSLMNAYYVRTMSLLGSLQTDPQSVAYTLRFLFLLSEFLRLYPGWKNHHPELTEETAVSGSGVPNQLARGNGICANVYTVVEQVLHQSPDETQKKTAVIVLRVLASLCMLQPTVFLYRCEPHLRRALDSAADISLQIQGLVLIRDFLKDEDARVDYAASMNAPVPPTAASPSSSTSSPPLPPQGTPPRSSLPNDRKRKRREELNVVAAPCVEEQNSGMATWVMQQFHGEVLQLCESSSVAVRQLAFEVLQLCAQGGLLPPSKYASALVVIAADPQNNVMRQAAVECLKEHSERYPDIIAANAATGVVRTFELHDVCGLNVLRSALVADNGLQAEECVHAHLFTSLRKRHRDAVLSSIIRYFYQEGRARQWLQDHCNIKSTRTDDPEELARNPFPFLAHLSFILAYIPYTVESDVLHVLSSCRAALDMIGQSCLDFVEAQRNMLRSKKSSQRGSGRNSIKNMGIFDTSVEWWKCFGILCISHICILLRTEYGLNAAKLKRLAIRRSTVSHHTTTLPRREPHSAASQAFQQRMAALVQKATPLWECNADPKSRLAAVEEMHAALTVVVLQEAAVREEEEEEEKEKDSILHSGGNSSGKKKRPRGSKGTPREKTTEMDEEREPQEQQKRVQRKRGPQRVAKRVFKRSSSSSSSSSSSGSGRVSNSSSSSYSSSGDDDSDDNHSSNRRNTDAFDRE</sequence>
<dbReference type="InterPro" id="IPR016024">
    <property type="entry name" value="ARM-type_fold"/>
</dbReference>
<dbReference type="InterPro" id="IPR033031">
    <property type="entry name" value="Scc2/Nipped-B"/>
</dbReference>
<proteinExistence type="inferred from homology"/>
<evidence type="ECO:0000259" key="3">
    <source>
        <dbReference type="Pfam" id="PF12830"/>
    </source>
</evidence>
<dbReference type="GO" id="GO:0140588">
    <property type="term" value="P:chromatin looping"/>
    <property type="evidence" value="ECO:0007669"/>
    <property type="project" value="InterPro"/>
</dbReference>
<feature type="region of interest" description="Disordered" evidence="2">
    <location>
        <begin position="609"/>
        <end position="636"/>
    </location>
</feature>
<dbReference type="PANTHER" id="PTHR21704">
    <property type="entry name" value="NIPPED-B-LIKE PROTEIN DELANGIN SCC2-RELATED"/>
    <property type="match status" value="1"/>
</dbReference>
<feature type="domain" description="Sister chromatid cohesion C-terminal" evidence="3">
    <location>
        <begin position="1339"/>
        <end position="1542"/>
    </location>
</feature>
<protein>
    <recommendedName>
        <fullName evidence="1">Sister chromatid cohesion protein</fullName>
    </recommendedName>
</protein>
<dbReference type="InterPro" id="IPR024986">
    <property type="entry name" value="Nipped-B_C"/>
</dbReference>
<feature type="compositionally biased region" description="Basic residues" evidence="2">
    <location>
        <begin position="1746"/>
        <end position="1762"/>
    </location>
</feature>
<keyword evidence="1" id="KW-0131">Cell cycle</keyword>
<evidence type="ECO:0000256" key="1">
    <source>
        <dbReference type="RuleBase" id="RU364107"/>
    </source>
</evidence>
<dbReference type="Gene3D" id="1.25.10.10">
    <property type="entry name" value="Leucine-rich Repeat Variant"/>
    <property type="match status" value="1"/>
</dbReference>
<name>A0A1X0NNA8_9TRYP</name>
<accession>A0A1X0NNA8</accession>
<dbReference type="Pfam" id="PF12830">
    <property type="entry name" value="Nipped-B_C"/>
    <property type="match status" value="1"/>
</dbReference>
<dbReference type="EMBL" id="NBCO01000030">
    <property type="protein sequence ID" value="ORC86187.1"/>
    <property type="molecule type" value="Genomic_DNA"/>
</dbReference>
<evidence type="ECO:0000313" key="5">
    <source>
        <dbReference type="Proteomes" id="UP000192257"/>
    </source>
</evidence>
<dbReference type="SUPFAM" id="SSF48371">
    <property type="entry name" value="ARM repeat"/>
    <property type="match status" value="1"/>
</dbReference>
<feature type="region of interest" description="Disordered" evidence="2">
    <location>
        <begin position="1628"/>
        <end position="1647"/>
    </location>
</feature>
<reference evidence="4 5" key="1">
    <citation type="submission" date="2017-03" db="EMBL/GenBank/DDBJ databases">
        <title>An alternative strategy for trypanosome survival in the mammalian bloodstream revealed through genome and transcriptome analysis of the ubiquitous bovine parasite Trypanosoma (Megatrypanum) theileri.</title>
        <authorList>
            <person name="Kelly S."/>
            <person name="Ivens A."/>
            <person name="Mott A."/>
            <person name="O'Neill E."/>
            <person name="Emms D."/>
            <person name="Macleod O."/>
            <person name="Voorheis P."/>
            <person name="Matthews J."/>
            <person name="Matthews K."/>
            <person name="Carrington M."/>
        </authorList>
    </citation>
    <scope>NUCLEOTIDE SEQUENCE [LARGE SCALE GENOMIC DNA]</scope>
    <source>
        <strain evidence="4">Edinburgh</strain>
    </source>
</reference>
<organism evidence="4 5">
    <name type="scientific">Trypanosoma theileri</name>
    <dbReference type="NCBI Taxonomy" id="67003"/>
    <lineage>
        <taxon>Eukaryota</taxon>
        <taxon>Discoba</taxon>
        <taxon>Euglenozoa</taxon>
        <taxon>Kinetoplastea</taxon>
        <taxon>Metakinetoplastina</taxon>
        <taxon>Trypanosomatida</taxon>
        <taxon>Trypanosomatidae</taxon>
        <taxon>Trypanosoma</taxon>
    </lineage>
</organism>
<keyword evidence="1" id="KW-0539">Nucleus</keyword>
<dbReference type="Proteomes" id="UP000192257">
    <property type="component" value="Unassembled WGS sequence"/>
</dbReference>
<feature type="region of interest" description="Disordered" evidence="2">
    <location>
        <begin position="1695"/>
        <end position="1812"/>
    </location>
</feature>
<dbReference type="GO" id="GO:0034087">
    <property type="term" value="P:establishment of mitotic sister chromatid cohesion"/>
    <property type="evidence" value="ECO:0007669"/>
    <property type="project" value="TreeGrafter"/>
</dbReference>
<dbReference type="VEuPathDB" id="TriTrypDB:TM35_000302270"/>
<dbReference type="GO" id="GO:0090694">
    <property type="term" value="C:Scc2-Scc4 cohesin loading complex"/>
    <property type="evidence" value="ECO:0007669"/>
    <property type="project" value="TreeGrafter"/>
</dbReference>
<dbReference type="GO" id="GO:0010468">
    <property type="term" value="P:regulation of gene expression"/>
    <property type="evidence" value="ECO:0007669"/>
    <property type="project" value="InterPro"/>
</dbReference>
<feature type="compositionally biased region" description="Low complexity" evidence="2">
    <location>
        <begin position="1763"/>
        <end position="1790"/>
    </location>
</feature>
<dbReference type="PANTHER" id="PTHR21704:SF18">
    <property type="entry name" value="NIPPED-B-LIKE PROTEIN"/>
    <property type="match status" value="1"/>
</dbReference>
<keyword evidence="5" id="KW-1185">Reference proteome</keyword>
<dbReference type="OrthoDB" id="248474at2759"/>
<dbReference type="GO" id="GO:0071169">
    <property type="term" value="P:establishment of protein localization to chromatin"/>
    <property type="evidence" value="ECO:0007669"/>
    <property type="project" value="TreeGrafter"/>
</dbReference>
<dbReference type="InterPro" id="IPR011989">
    <property type="entry name" value="ARM-like"/>
</dbReference>
<gene>
    <name evidence="4" type="ORF">TM35_000302270</name>
</gene>
<dbReference type="GO" id="GO:0003682">
    <property type="term" value="F:chromatin binding"/>
    <property type="evidence" value="ECO:0007669"/>
    <property type="project" value="TreeGrafter"/>
</dbReference>